<protein>
    <recommendedName>
        <fullName evidence="4">NADH-quinone oxidoreductase</fullName>
        <ecNumber evidence="4">7.1.1.-</ecNumber>
    </recommendedName>
</protein>
<organism evidence="7">
    <name type="scientific">Desulfacinum infernum</name>
    <dbReference type="NCBI Taxonomy" id="35837"/>
    <lineage>
        <taxon>Bacteria</taxon>
        <taxon>Pseudomonadati</taxon>
        <taxon>Thermodesulfobacteriota</taxon>
        <taxon>Syntrophobacteria</taxon>
        <taxon>Syntrophobacterales</taxon>
        <taxon>Syntrophobacteraceae</taxon>
        <taxon>Desulfacinum</taxon>
    </lineage>
</organism>
<proteinExistence type="inferred from homology"/>
<dbReference type="GO" id="GO:0016651">
    <property type="term" value="F:oxidoreductase activity, acting on NAD(P)H"/>
    <property type="evidence" value="ECO:0007669"/>
    <property type="project" value="InterPro"/>
</dbReference>
<dbReference type="EMBL" id="DSTK01000027">
    <property type="protein sequence ID" value="HFK97511.1"/>
    <property type="molecule type" value="Genomic_DNA"/>
</dbReference>
<dbReference type="PANTHER" id="PTHR10884">
    <property type="entry name" value="NADH DEHYDROGENASE UBIQUINONE IRON-SULFUR PROTEIN 3"/>
    <property type="match status" value="1"/>
</dbReference>
<comment type="caution">
    <text evidence="7">The sequence shown here is derived from an EMBL/GenBank/DDBJ whole genome shotgun (WGS) entry which is preliminary data.</text>
</comment>
<evidence type="ECO:0000313" key="7">
    <source>
        <dbReference type="EMBL" id="HFK97511.1"/>
    </source>
</evidence>
<keyword evidence="2 3" id="KW-0813">Transport</keyword>
<dbReference type="InterPro" id="IPR020396">
    <property type="entry name" value="NADH_UbQ_OxRdtase_CS"/>
</dbReference>
<dbReference type="PROSITE" id="PS00542">
    <property type="entry name" value="COMPLEX1_30K"/>
    <property type="match status" value="1"/>
</dbReference>
<accession>A0A832A409</accession>
<dbReference type="Gene3D" id="3.30.460.80">
    <property type="entry name" value="NADH:ubiquinone oxidoreductase, 30kDa subunit"/>
    <property type="match status" value="1"/>
</dbReference>
<sequence length="197" mass="21868">MPAPAGRADSGHLGPGRQDHQGREAQRVAPFSATGKGGLIMAAKDDALRRIQELLGPGALTADPDFRAGVSYTVACPKESLLAVMEIFNACGFYLESLTGLDFQDTLEFVYHMNAYEPRARMAVRVLCPHDGEMPSVSGVFASALWQEREAWEFYGVRFSGHPDLRRLLLPDDADFYPLRKDFGTVHAYRKREEVYG</sequence>
<feature type="compositionally biased region" description="Basic and acidic residues" evidence="5">
    <location>
        <begin position="17"/>
        <end position="26"/>
    </location>
</feature>
<evidence type="ECO:0000256" key="2">
    <source>
        <dbReference type="ARBA" id="ARBA00022448"/>
    </source>
</evidence>
<comment type="similarity">
    <text evidence="1 3">Belongs to the complex I 30 kDa subunit family.</text>
</comment>
<dbReference type="GO" id="GO:0008137">
    <property type="term" value="F:NADH dehydrogenase (ubiquinone) activity"/>
    <property type="evidence" value="ECO:0007669"/>
    <property type="project" value="InterPro"/>
</dbReference>
<dbReference type="GO" id="GO:0048038">
    <property type="term" value="F:quinone binding"/>
    <property type="evidence" value="ECO:0007669"/>
    <property type="project" value="UniProtKB-KW"/>
</dbReference>
<feature type="domain" description="NADH:ubiquinone oxidoreductase 30kDa subunit" evidence="6">
    <location>
        <begin position="75"/>
        <end position="184"/>
    </location>
</feature>
<comment type="function">
    <text evidence="4">NDH-1 shuttles electrons from NADH, via FMN and iron-sulfur (Fe-S) centers, to quinones in the respiratory chain.</text>
</comment>
<dbReference type="AlphaFoldDB" id="A0A832A409"/>
<evidence type="ECO:0000259" key="6">
    <source>
        <dbReference type="Pfam" id="PF00329"/>
    </source>
</evidence>
<dbReference type="EC" id="7.1.1.-" evidence="4"/>
<evidence type="ECO:0000256" key="4">
    <source>
        <dbReference type="RuleBase" id="RU003582"/>
    </source>
</evidence>
<dbReference type="SUPFAM" id="SSF143243">
    <property type="entry name" value="Nqo5-like"/>
    <property type="match status" value="1"/>
</dbReference>
<dbReference type="InterPro" id="IPR037232">
    <property type="entry name" value="NADH_quin_OxRdtase_su_C/D-like"/>
</dbReference>
<gene>
    <name evidence="7" type="ORF">ENS06_09350</name>
</gene>
<reference evidence="7" key="1">
    <citation type="journal article" date="2020" name="mSystems">
        <title>Genome- and Community-Level Interaction Insights into Carbon Utilization and Element Cycling Functions of Hydrothermarchaeota in Hydrothermal Sediment.</title>
        <authorList>
            <person name="Zhou Z."/>
            <person name="Liu Y."/>
            <person name="Xu W."/>
            <person name="Pan J."/>
            <person name="Luo Z.H."/>
            <person name="Li M."/>
        </authorList>
    </citation>
    <scope>NUCLEOTIDE SEQUENCE [LARGE SCALE GENOMIC DNA]</scope>
    <source>
        <strain evidence="7">SpSt-456</strain>
    </source>
</reference>
<feature type="region of interest" description="Disordered" evidence="5">
    <location>
        <begin position="1"/>
        <end position="28"/>
    </location>
</feature>
<evidence type="ECO:0000256" key="3">
    <source>
        <dbReference type="RuleBase" id="RU003456"/>
    </source>
</evidence>
<comment type="catalytic activity">
    <reaction evidence="4">
        <text>a quinone + NADH + 5 H(+)(in) = a quinol + NAD(+) + 4 H(+)(out)</text>
        <dbReference type="Rhea" id="RHEA:57888"/>
        <dbReference type="ChEBI" id="CHEBI:15378"/>
        <dbReference type="ChEBI" id="CHEBI:24646"/>
        <dbReference type="ChEBI" id="CHEBI:57540"/>
        <dbReference type="ChEBI" id="CHEBI:57945"/>
        <dbReference type="ChEBI" id="CHEBI:132124"/>
    </reaction>
</comment>
<evidence type="ECO:0000256" key="1">
    <source>
        <dbReference type="ARBA" id="ARBA00007569"/>
    </source>
</evidence>
<dbReference type="Pfam" id="PF00329">
    <property type="entry name" value="Complex1_30kDa"/>
    <property type="match status" value="1"/>
</dbReference>
<keyword evidence="3" id="KW-0520">NAD</keyword>
<dbReference type="PANTHER" id="PTHR10884:SF14">
    <property type="entry name" value="NADH DEHYDROGENASE [UBIQUINONE] IRON-SULFUR PROTEIN 3, MITOCHONDRIAL"/>
    <property type="match status" value="1"/>
</dbReference>
<evidence type="ECO:0000256" key="5">
    <source>
        <dbReference type="SAM" id="MobiDB-lite"/>
    </source>
</evidence>
<keyword evidence="4" id="KW-0874">Quinone</keyword>
<dbReference type="InterPro" id="IPR001268">
    <property type="entry name" value="NADH_UbQ_OxRdtase_30kDa_su"/>
</dbReference>
<keyword evidence="3" id="KW-1278">Translocase</keyword>
<name>A0A832A409_9BACT</name>